<dbReference type="AlphaFoldDB" id="A0A1J5RMR7"/>
<dbReference type="EMBL" id="MLJW01000209">
    <property type="protein sequence ID" value="OIQ93356.1"/>
    <property type="molecule type" value="Genomic_DNA"/>
</dbReference>
<accession>A0A1J5RMR7</accession>
<feature type="compositionally biased region" description="Low complexity" evidence="1">
    <location>
        <begin position="92"/>
        <end position="103"/>
    </location>
</feature>
<comment type="caution">
    <text evidence="2">The sequence shown here is derived from an EMBL/GenBank/DDBJ whole genome shotgun (WGS) entry which is preliminary data.</text>
</comment>
<sequence>MGEQSVIDPQHNLYDVELTFRMATSDLRARPVFDHDRDATEVRLTSCSQPWPLPATDTTPRARNIEKLVRALHTARSATITINSERITLAPDLTNDTDTNTDLIHLDTGHPDKWNDPGRAKPARSR</sequence>
<feature type="compositionally biased region" description="Basic and acidic residues" evidence="1">
    <location>
        <begin position="104"/>
        <end position="119"/>
    </location>
</feature>
<feature type="region of interest" description="Disordered" evidence="1">
    <location>
        <begin position="92"/>
        <end position="126"/>
    </location>
</feature>
<proteinExistence type="predicted"/>
<protein>
    <submittedName>
        <fullName evidence="2">Uncharacterized protein</fullName>
    </submittedName>
</protein>
<organism evidence="2">
    <name type="scientific">mine drainage metagenome</name>
    <dbReference type="NCBI Taxonomy" id="410659"/>
    <lineage>
        <taxon>unclassified sequences</taxon>
        <taxon>metagenomes</taxon>
        <taxon>ecological metagenomes</taxon>
    </lineage>
</organism>
<gene>
    <name evidence="2" type="ORF">GALL_246860</name>
</gene>
<evidence type="ECO:0000256" key="1">
    <source>
        <dbReference type="SAM" id="MobiDB-lite"/>
    </source>
</evidence>
<reference evidence="2" key="1">
    <citation type="submission" date="2016-10" db="EMBL/GenBank/DDBJ databases">
        <title>Sequence of Gallionella enrichment culture.</title>
        <authorList>
            <person name="Poehlein A."/>
            <person name="Muehling M."/>
            <person name="Daniel R."/>
        </authorList>
    </citation>
    <scope>NUCLEOTIDE SEQUENCE</scope>
</reference>
<evidence type="ECO:0000313" key="2">
    <source>
        <dbReference type="EMBL" id="OIQ93356.1"/>
    </source>
</evidence>
<name>A0A1J5RMR7_9ZZZZ</name>